<feature type="non-terminal residue" evidence="2">
    <location>
        <position position="94"/>
    </location>
</feature>
<feature type="compositionally biased region" description="Low complexity" evidence="1">
    <location>
        <begin position="15"/>
        <end position="28"/>
    </location>
</feature>
<protein>
    <submittedName>
        <fullName evidence="2">Uncharacterized protein</fullName>
    </submittedName>
</protein>
<evidence type="ECO:0000313" key="2">
    <source>
        <dbReference type="EMBL" id="PHJ14618.1"/>
    </source>
</evidence>
<feature type="non-terminal residue" evidence="2">
    <location>
        <position position="1"/>
    </location>
</feature>
<accession>A0A2C6KCS7</accession>
<dbReference type="EMBL" id="MIGC01013933">
    <property type="protein sequence ID" value="PHJ14618.1"/>
    <property type="molecule type" value="Genomic_DNA"/>
</dbReference>
<dbReference type="Proteomes" id="UP000221165">
    <property type="component" value="Unassembled WGS sequence"/>
</dbReference>
<keyword evidence="3" id="KW-1185">Reference proteome</keyword>
<feature type="region of interest" description="Disordered" evidence="1">
    <location>
        <begin position="14"/>
        <end position="56"/>
    </location>
</feature>
<proteinExistence type="predicted"/>
<dbReference type="AlphaFoldDB" id="A0A2C6KCS7"/>
<dbReference type="VEuPathDB" id="ToxoDB:CSUI_011572"/>
<evidence type="ECO:0000313" key="3">
    <source>
        <dbReference type="Proteomes" id="UP000221165"/>
    </source>
</evidence>
<comment type="caution">
    <text evidence="2">The sequence shown here is derived from an EMBL/GenBank/DDBJ whole genome shotgun (WGS) entry which is preliminary data.</text>
</comment>
<evidence type="ECO:0000256" key="1">
    <source>
        <dbReference type="SAM" id="MobiDB-lite"/>
    </source>
</evidence>
<name>A0A2C6KCS7_9APIC</name>
<sequence length="94" mass="10398">LDLYEFFLYLTFPGSISEGGRSSTPSSSQTKAPLPHSLSSSSSEESEEEEERNLSQRVILTRHSARAQQHANVCRNENLLTPLCRSPTVSSQTT</sequence>
<dbReference type="GeneID" id="94434881"/>
<gene>
    <name evidence="2" type="ORF">CSUI_011572</name>
</gene>
<organism evidence="2 3">
    <name type="scientific">Cystoisospora suis</name>
    <dbReference type="NCBI Taxonomy" id="483139"/>
    <lineage>
        <taxon>Eukaryota</taxon>
        <taxon>Sar</taxon>
        <taxon>Alveolata</taxon>
        <taxon>Apicomplexa</taxon>
        <taxon>Conoidasida</taxon>
        <taxon>Coccidia</taxon>
        <taxon>Eucoccidiorida</taxon>
        <taxon>Eimeriorina</taxon>
        <taxon>Sarcocystidae</taxon>
        <taxon>Cystoisospora</taxon>
    </lineage>
</organism>
<reference evidence="2 3" key="1">
    <citation type="journal article" date="2017" name="Int. J. Parasitol.">
        <title>The genome of the protozoan parasite Cystoisospora suis and a reverse vaccinology approach to identify vaccine candidates.</title>
        <authorList>
            <person name="Palmieri N."/>
            <person name="Shrestha A."/>
            <person name="Ruttkowski B."/>
            <person name="Beck T."/>
            <person name="Vogl C."/>
            <person name="Tomley F."/>
            <person name="Blake D.P."/>
            <person name="Joachim A."/>
        </authorList>
    </citation>
    <scope>NUCLEOTIDE SEQUENCE [LARGE SCALE GENOMIC DNA]</scope>
    <source>
        <strain evidence="2 3">Wien I</strain>
    </source>
</reference>
<dbReference type="RefSeq" id="XP_067916354.1">
    <property type="nucleotide sequence ID" value="XM_068071670.1"/>
</dbReference>